<feature type="transmembrane region" description="Helical" evidence="2">
    <location>
        <begin position="176"/>
        <end position="194"/>
    </location>
</feature>
<feature type="region of interest" description="Disordered" evidence="1">
    <location>
        <begin position="90"/>
        <end position="112"/>
    </location>
</feature>
<dbReference type="OrthoDB" id="5126350at2"/>
<feature type="region of interest" description="Disordered" evidence="1">
    <location>
        <begin position="265"/>
        <end position="297"/>
    </location>
</feature>
<protein>
    <submittedName>
        <fullName evidence="3">Large exoprotein</fullName>
    </submittedName>
</protein>
<dbReference type="Proteomes" id="UP000253508">
    <property type="component" value="Unassembled WGS sequence"/>
</dbReference>
<accession>A0A367XTU2</accession>
<comment type="caution">
    <text evidence="3">The sequence shown here is derived from an EMBL/GenBank/DDBJ whole genome shotgun (WGS) entry which is preliminary data.</text>
</comment>
<dbReference type="AlphaFoldDB" id="A0A367XTU2"/>
<evidence type="ECO:0000313" key="4">
    <source>
        <dbReference type="Proteomes" id="UP000253508"/>
    </source>
</evidence>
<proteinExistence type="predicted"/>
<sequence length="311" mass="34748">MGGQILGGGVIALVVVLLWLIYLLPTWYARVRDNAAERNAVRLNQALRVLAESSEASDDVRIQLSTREVARQQRLVKKLEAEDARLREEYERAETERRREENEEKLERTRRDAEAARLTRALEAEERKREIEALKRDPRVRLQTARRRGRLAATATTIAGLVAIGLGTWQAIATGVWAWLAVGVVVTALGMLALRRMAAVAERARRAPMTAPVAVQEARERPEPVLLNPTDRGWVPRRLPAPLTATAGSRAADEVAAAGAREKLEQAAREEAARQRLAASQPRPISLDEHREEDAEIERQVREMLARRAAG</sequence>
<feature type="compositionally biased region" description="Basic and acidic residues" evidence="1">
    <location>
        <begin position="265"/>
        <end position="274"/>
    </location>
</feature>
<dbReference type="EMBL" id="QORO01000005">
    <property type="protein sequence ID" value="RCK57028.1"/>
    <property type="molecule type" value="Genomic_DNA"/>
</dbReference>
<keyword evidence="2" id="KW-1133">Transmembrane helix</keyword>
<evidence type="ECO:0000313" key="3">
    <source>
        <dbReference type="EMBL" id="RCK57028.1"/>
    </source>
</evidence>
<organism evidence="3 4">
    <name type="scientific">Microbacterium sorbitolivorans</name>
    <dbReference type="NCBI Taxonomy" id="1867410"/>
    <lineage>
        <taxon>Bacteria</taxon>
        <taxon>Bacillati</taxon>
        <taxon>Actinomycetota</taxon>
        <taxon>Actinomycetes</taxon>
        <taxon>Micrococcales</taxon>
        <taxon>Microbacteriaceae</taxon>
        <taxon>Microbacterium</taxon>
    </lineage>
</organism>
<feature type="transmembrane region" description="Helical" evidence="2">
    <location>
        <begin position="6"/>
        <end position="24"/>
    </location>
</feature>
<feature type="compositionally biased region" description="Basic and acidic residues" evidence="1">
    <location>
        <begin position="286"/>
        <end position="297"/>
    </location>
</feature>
<keyword evidence="2" id="KW-0812">Transmembrane</keyword>
<evidence type="ECO:0000256" key="2">
    <source>
        <dbReference type="SAM" id="Phobius"/>
    </source>
</evidence>
<gene>
    <name evidence="3" type="ORF">DTO57_11960</name>
</gene>
<keyword evidence="2" id="KW-0472">Membrane</keyword>
<name>A0A367XTU2_9MICO</name>
<feature type="transmembrane region" description="Helical" evidence="2">
    <location>
        <begin position="151"/>
        <end position="170"/>
    </location>
</feature>
<keyword evidence="4" id="KW-1185">Reference proteome</keyword>
<reference evidence="3 4" key="1">
    <citation type="submission" date="2018-07" db="EMBL/GenBank/DDBJ databases">
        <title>Microbacterium endoborsara sp. nov., a novel actinobacterium isolated from Borszczowia aralocaspica.</title>
        <authorList>
            <person name="An D."/>
        </authorList>
    </citation>
    <scope>NUCLEOTIDE SEQUENCE [LARGE SCALE GENOMIC DNA]</scope>
    <source>
        <strain evidence="3 4">C1.15228</strain>
    </source>
</reference>
<dbReference type="RefSeq" id="WP_114118468.1">
    <property type="nucleotide sequence ID" value="NZ_BMHU01000005.1"/>
</dbReference>
<evidence type="ECO:0000256" key="1">
    <source>
        <dbReference type="SAM" id="MobiDB-lite"/>
    </source>
</evidence>